<dbReference type="Pfam" id="PF00651">
    <property type="entry name" value="BTB"/>
    <property type="match status" value="1"/>
</dbReference>
<dbReference type="PANTHER" id="PTHR47843:SF5">
    <property type="entry name" value="BTB_POZ DOMAIN PROTEIN"/>
    <property type="match status" value="1"/>
</dbReference>
<dbReference type="OrthoDB" id="3649185at2759"/>
<comment type="caution">
    <text evidence="2">The sequence shown here is derived from an EMBL/GenBank/DDBJ whole genome shotgun (WGS) entry which is preliminary data.</text>
</comment>
<dbReference type="Gene3D" id="3.30.710.10">
    <property type="entry name" value="Potassium Channel Kv1.1, Chain A"/>
    <property type="match status" value="1"/>
</dbReference>
<dbReference type="AlphaFoldDB" id="A0A2S6BZW0"/>
<gene>
    <name evidence="2" type="ORF">CBER1_11333</name>
</gene>
<name>A0A2S6BZW0_9PEZI</name>
<protein>
    <recommendedName>
        <fullName evidence="1">BTB domain-containing protein</fullName>
    </recommendedName>
</protein>
<dbReference type="STRING" id="357750.A0A2S6BZW0"/>
<sequence>MADSITATPPLPAANHQPIFKKLKSAWESSDYSDLKITCDGLEWNVHRVIVCPSSPFFASCCKNFKEASSGVIDLPDDNKHVVDAMLTWMYMADYNDDDPATNIPAPLFDVQVHTIGDKYGIPDLCQLAEAKFAVLAATEWESSGFALAVREMYKTAPDSKVALQECAVKNVVKHAKVLFKEKKSKFADISRTVAPFAHQVSTELMAKKQQREGEIRYQCPGCSKTFVCEKFGTNSHNGGYYNGHYVKCLSCLDQFAISQFKIIEED</sequence>
<evidence type="ECO:0000313" key="3">
    <source>
        <dbReference type="Proteomes" id="UP000237631"/>
    </source>
</evidence>
<dbReference type="EMBL" id="PNEN01001624">
    <property type="protein sequence ID" value="PPJ53013.1"/>
    <property type="molecule type" value="Genomic_DNA"/>
</dbReference>
<dbReference type="InterPro" id="IPR000210">
    <property type="entry name" value="BTB/POZ_dom"/>
</dbReference>
<dbReference type="Proteomes" id="UP000237631">
    <property type="component" value="Unassembled WGS sequence"/>
</dbReference>
<dbReference type="PROSITE" id="PS50097">
    <property type="entry name" value="BTB"/>
    <property type="match status" value="1"/>
</dbReference>
<evidence type="ECO:0000259" key="1">
    <source>
        <dbReference type="PROSITE" id="PS50097"/>
    </source>
</evidence>
<organism evidence="2 3">
    <name type="scientific">Cercospora berteroae</name>
    <dbReference type="NCBI Taxonomy" id="357750"/>
    <lineage>
        <taxon>Eukaryota</taxon>
        <taxon>Fungi</taxon>
        <taxon>Dikarya</taxon>
        <taxon>Ascomycota</taxon>
        <taxon>Pezizomycotina</taxon>
        <taxon>Dothideomycetes</taxon>
        <taxon>Dothideomycetidae</taxon>
        <taxon>Mycosphaerellales</taxon>
        <taxon>Mycosphaerellaceae</taxon>
        <taxon>Cercospora</taxon>
    </lineage>
</organism>
<accession>A0A2S6BZW0</accession>
<feature type="domain" description="BTB" evidence="1">
    <location>
        <begin position="33"/>
        <end position="99"/>
    </location>
</feature>
<keyword evidence="3" id="KW-1185">Reference proteome</keyword>
<dbReference type="PANTHER" id="PTHR47843">
    <property type="entry name" value="BTB DOMAIN-CONTAINING PROTEIN-RELATED"/>
    <property type="match status" value="1"/>
</dbReference>
<reference evidence="3" key="1">
    <citation type="journal article" date="2017" name="bioRxiv">
        <title>Conservation of a gene cluster reveals novel cercosporin biosynthetic mechanisms and extends production to the genus Colletotrichum.</title>
        <authorList>
            <person name="de Jonge R."/>
            <person name="Ebert M.K."/>
            <person name="Huitt-Roehl C.R."/>
            <person name="Pal P."/>
            <person name="Suttle J.C."/>
            <person name="Spanner R.E."/>
            <person name="Neubauer J.D."/>
            <person name="Jurick W.M.II."/>
            <person name="Stott K.A."/>
            <person name="Secor G.A."/>
            <person name="Thomma B.P.H.J."/>
            <person name="Van de Peer Y."/>
            <person name="Townsend C.A."/>
            <person name="Bolton M.D."/>
        </authorList>
    </citation>
    <scope>NUCLEOTIDE SEQUENCE [LARGE SCALE GENOMIC DNA]</scope>
    <source>
        <strain evidence="3">CBS538.71</strain>
    </source>
</reference>
<dbReference type="SUPFAM" id="SSF54695">
    <property type="entry name" value="POZ domain"/>
    <property type="match status" value="1"/>
</dbReference>
<dbReference type="InterPro" id="IPR011333">
    <property type="entry name" value="SKP1/BTB/POZ_sf"/>
</dbReference>
<evidence type="ECO:0000313" key="2">
    <source>
        <dbReference type="EMBL" id="PPJ53013.1"/>
    </source>
</evidence>
<dbReference type="CDD" id="cd18186">
    <property type="entry name" value="BTB_POZ_ZBTB_KLHL-like"/>
    <property type="match status" value="1"/>
</dbReference>
<proteinExistence type="predicted"/>